<dbReference type="Proteomes" id="UP000242765">
    <property type="component" value="Unassembled WGS sequence"/>
</dbReference>
<evidence type="ECO:0000256" key="3">
    <source>
        <dbReference type="ARBA" id="ARBA00022475"/>
    </source>
</evidence>
<dbReference type="AlphaFoldDB" id="A0A1Y3CFH5"/>
<dbReference type="STRING" id="1977882.B9T28_07845"/>
<evidence type="ECO:0000256" key="4">
    <source>
        <dbReference type="ARBA" id="ARBA00022692"/>
    </source>
</evidence>
<comment type="similarity">
    <text evidence="2">Belongs to the UPF0324 family.</text>
</comment>
<evidence type="ECO:0000313" key="9">
    <source>
        <dbReference type="Proteomes" id="UP000242765"/>
    </source>
</evidence>
<feature type="transmembrane region" description="Helical" evidence="7">
    <location>
        <begin position="254"/>
        <end position="273"/>
    </location>
</feature>
<keyword evidence="9" id="KW-1185">Reference proteome</keyword>
<feature type="transmembrane region" description="Helical" evidence="7">
    <location>
        <begin position="124"/>
        <end position="146"/>
    </location>
</feature>
<name>A0A1Y3CFH5_9GAMM</name>
<sequence length="336" mass="35660">MNSPMLMNWNQRTRELLPGFVVSLIVAAAAGFLSEHYSAPVMLFALLLGMGLNFLSSESKCKAGIEFTSRTVLRIGIALLGMRITLDQIAALGWKPVVLVITLVVVTIAVSVIAAKIMGFQRVFGMLTGGATAICGASAALALSAALPNHPHKEKATLFTVIGVSALSTLAMIVYPMIANWFELSPQAAGIFLGATIHDVAQVVGAGYSMSTETGDTATVVKLMRVAMLLPVIICAAMITRLQGPSSTGKQPPLLPWFAVGFLLLACINSTGWVPVVVQGGLNELSRWCLIIAISALGMKTQLKELASVGIKPILLMVGESVFLVALVLMVIHWWF</sequence>
<proteinExistence type="inferred from homology"/>
<evidence type="ECO:0000313" key="8">
    <source>
        <dbReference type="EMBL" id="OTG65380.1"/>
    </source>
</evidence>
<dbReference type="Pfam" id="PF03601">
    <property type="entry name" value="Cons_hypoth698"/>
    <property type="match status" value="1"/>
</dbReference>
<reference evidence="8 9" key="1">
    <citation type="submission" date="2017-04" db="EMBL/GenBank/DDBJ databases">
        <title>High diversity of culturable Acinetobacter species in natural soil and water ecosystems.</title>
        <authorList>
            <person name="Nemec A."/>
            <person name="Radolfova-Krizova L."/>
        </authorList>
    </citation>
    <scope>NUCLEOTIDE SEQUENCE [LARGE SCALE GENOMIC DNA]</scope>
    <source>
        <strain evidence="8 9">ANC 4999</strain>
    </source>
</reference>
<dbReference type="RefSeq" id="WP_086203443.1">
    <property type="nucleotide sequence ID" value="NZ_NEGB01000004.1"/>
</dbReference>
<comment type="caution">
    <text evidence="8">The sequence shown here is derived from an EMBL/GenBank/DDBJ whole genome shotgun (WGS) entry which is preliminary data.</text>
</comment>
<feature type="transmembrane region" description="Helical" evidence="7">
    <location>
        <begin position="315"/>
        <end position="335"/>
    </location>
</feature>
<accession>A0A1Y3CFH5</accession>
<feature type="transmembrane region" description="Helical" evidence="7">
    <location>
        <begin position="39"/>
        <end position="55"/>
    </location>
</feature>
<dbReference type="OrthoDB" id="9805703at2"/>
<dbReference type="PANTHER" id="PTHR30106">
    <property type="entry name" value="INNER MEMBRANE PROTEIN YEIH-RELATED"/>
    <property type="match status" value="1"/>
</dbReference>
<evidence type="ECO:0008006" key="10">
    <source>
        <dbReference type="Google" id="ProtNLM"/>
    </source>
</evidence>
<organism evidence="8 9">
    <name type="scientific">Acinetobacter silvestris</name>
    <dbReference type="NCBI Taxonomy" id="1977882"/>
    <lineage>
        <taxon>Bacteria</taxon>
        <taxon>Pseudomonadati</taxon>
        <taxon>Pseudomonadota</taxon>
        <taxon>Gammaproteobacteria</taxon>
        <taxon>Moraxellales</taxon>
        <taxon>Moraxellaceae</taxon>
        <taxon>Acinetobacter</taxon>
    </lineage>
</organism>
<feature type="transmembrane region" description="Helical" evidence="7">
    <location>
        <begin position="223"/>
        <end position="242"/>
    </location>
</feature>
<evidence type="ECO:0000256" key="5">
    <source>
        <dbReference type="ARBA" id="ARBA00022989"/>
    </source>
</evidence>
<comment type="subcellular location">
    <subcellularLocation>
        <location evidence="1">Cell membrane</location>
        <topology evidence="1">Multi-pass membrane protein</topology>
    </subcellularLocation>
</comment>
<keyword evidence="3" id="KW-1003">Cell membrane</keyword>
<keyword evidence="5 7" id="KW-1133">Transmembrane helix</keyword>
<dbReference type="EMBL" id="NEGB01000004">
    <property type="protein sequence ID" value="OTG65380.1"/>
    <property type="molecule type" value="Genomic_DNA"/>
</dbReference>
<dbReference type="GO" id="GO:0005886">
    <property type="term" value="C:plasma membrane"/>
    <property type="evidence" value="ECO:0007669"/>
    <property type="project" value="UniProtKB-SubCell"/>
</dbReference>
<dbReference type="PANTHER" id="PTHR30106:SF2">
    <property type="entry name" value="UPF0324 INNER MEMBRANE PROTEIN YEIH"/>
    <property type="match status" value="1"/>
</dbReference>
<keyword evidence="6 7" id="KW-0472">Membrane</keyword>
<feature type="transmembrane region" description="Helical" evidence="7">
    <location>
        <begin position="158"/>
        <end position="178"/>
    </location>
</feature>
<protein>
    <recommendedName>
        <fullName evidence="10">Sulfate exporter family transporter</fullName>
    </recommendedName>
</protein>
<evidence type="ECO:0000256" key="1">
    <source>
        <dbReference type="ARBA" id="ARBA00004651"/>
    </source>
</evidence>
<dbReference type="InterPro" id="IPR018383">
    <property type="entry name" value="UPF0324_pro"/>
</dbReference>
<gene>
    <name evidence="8" type="ORF">B9T28_07845</name>
</gene>
<feature type="transmembrane region" description="Helical" evidence="7">
    <location>
        <begin position="190"/>
        <end position="211"/>
    </location>
</feature>
<keyword evidence="4 7" id="KW-0812">Transmembrane</keyword>
<evidence type="ECO:0000256" key="7">
    <source>
        <dbReference type="SAM" id="Phobius"/>
    </source>
</evidence>
<feature type="transmembrane region" description="Helical" evidence="7">
    <location>
        <begin position="98"/>
        <end position="117"/>
    </location>
</feature>
<evidence type="ECO:0000256" key="2">
    <source>
        <dbReference type="ARBA" id="ARBA00007977"/>
    </source>
</evidence>
<evidence type="ECO:0000256" key="6">
    <source>
        <dbReference type="ARBA" id="ARBA00023136"/>
    </source>
</evidence>